<dbReference type="EMBL" id="CP018477">
    <property type="protein sequence ID" value="ASV72949.1"/>
    <property type="molecule type" value="Genomic_DNA"/>
</dbReference>
<evidence type="ECO:0000313" key="2">
    <source>
        <dbReference type="Proteomes" id="UP000215086"/>
    </source>
</evidence>
<reference evidence="1 2" key="1">
    <citation type="journal article" name="Front. Microbiol.">
        <title>Sugar Metabolism of the First Thermophilic Planctomycete Thermogutta terrifontis: Comparative Genomic and Transcriptomic Approaches.</title>
        <authorList>
            <person name="Elcheninov A.G."/>
            <person name="Menzel P."/>
            <person name="Gudbergsdottir S.R."/>
            <person name="Slesarev A.I."/>
            <person name="Kadnikov V.V."/>
            <person name="Krogh A."/>
            <person name="Bonch-Osmolovskaya E.A."/>
            <person name="Peng X."/>
            <person name="Kublanov I.V."/>
        </authorList>
    </citation>
    <scope>NUCLEOTIDE SEQUENCE [LARGE SCALE GENOMIC DNA]</scope>
    <source>
        <strain evidence="1 2">R1</strain>
    </source>
</reference>
<keyword evidence="2" id="KW-1185">Reference proteome</keyword>
<evidence type="ECO:0000313" key="1">
    <source>
        <dbReference type="EMBL" id="ASV72949.1"/>
    </source>
</evidence>
<dbReference type="AlphaFoldDB" id="A0A286RAG8"/>
<name>A0A286RAG8_9BACT</name>
<sequence length="46" mass="5102">MPGRLLRRWMIHCDSPRTTSVPLRPFGGTCSSGPSFRRDVLVTSAV</sequence>
<dbReference type="KEGG" id="ttf:THTE_0347"/>
<proteinExistence type="predicted"/>
<protein>
    <submittedName>
        <fullName evidence="1">Uncharacterized protein</fullName>
    </submittedName>
</protein>
<accession>A0A286RAG8</accession>
<dbReference type="Proteomes" id="UP000215086">
    <property type="component" value="Chromosome"/>
</dbReference>
<gene>
    <name evidence="1" type="ORF">THTE_0347</name>
</gene>
<organism evidence="1 2">
    <name type="scientific">Thermogutta terrifontis</name>
    <dbReference type="NCBI Taxonomy" id="1331910"/>
    <lineage>
        <taxon>Bacteria</taxon>
        <taxon>Pseudomonadati</taxon>
        <taxon>Planctomycetota</taxon>
        <taxon>Planctomycetia</taxon>
        <taxon>Pirellulales</taxon>
        <taxon>Thermoguttaceae</taxon>
        <taxon>Thermogutta</taxon>
    </lineage>
</organism>